<dbReference type="Proteomes" id="UP001235712">
    <property type="component" value="Unassembled WGS sequence"/>
</dbReference>
<dbReference type="RefSeq" id="WP_307237969.1">
    <property type="nucleotide sequence ID" value="NZ_JAUSQZ010000001.1"/>
</dbReference>
<proteinExistence type="predicted"/>
<evidence type="ECO:0000259" key="1">
    <source>
        <dbReference type="Pfam" id="PF22551"/>
    </source>
</evidence>
<evidence type="ECO:0000313" key="3">
    <source>
        <dbReference type="Proteomes" id="UP001235712"/>
    </source>
</evidence>
<accession>A0ABT9NWM2</accession>
<gene>
    <name evidence="2" type="ORF">J2S57_000573</name>
</gene>
<reference evidence="2 3" key="1">
    <citation type="submission" date="2023-07" db="EMBL/GenBank/DDBJ databases">
        <title>Sequencing the genomes of 1000 actinobacteria strains.</title>
        <authorList>
            <person name="Klenk H.-P."/>
        </authorList>
    </citation>
    <scope>NUCLEOTIDE SEQUENCE [LARGE SCALE GENOMIC DNA]</scope>
    <source>
        <strain evidence="2 3">DSM 44388</strain>
    </source>
</reference>
<comment type="caution">
    <text evidence="2">The sequence shown here is derived from an EMBL/GenBank/DDBJ whole genome shotgun (WGS) entry which is preliminary data.</text>
</comment>
<dbReference type="EMBL" id="JAUSQZ010000001">
    <property type="protein sequence ID" value="MDP9824824.1"/>
    <property type="molecule type" value="Genomic_DNA"/>
</dbReference>
<evidence type="ECO:0000313" key="2">
    <source>
        <dbReference type="EMBL" id="MDP9824824.1"/>
    </source>
</evidence>
<sequence length="155" mass="16683">MTDPTSLPSFPPPPDEHPLRGKVLDALIDEGQQPRIDEDGDVAVSVQEQMLFVRCLDTQPPMMRVFGQWLLDDTMAGDEITRLRAANAVTSALNLVKVTVNADRLAVAVDLIVSDGTELGPLLTATLEAVLGSVRTWHQTVTQLLEGGPAADDEA</sequence>
<organism evidence="2 3">
    <name type="scientific">Kineosporia succinea</name>
    <dbReference type="NCBI Taxonomy" id="84632"/>
    <lineage>
        <taxon>Bacteria</taxon>
        <taxon>Bacillati</taxon>
        <taxon>Actinomycetota</taxon>
        <taxon>Actinomycetes</taxon>
        <taxon>Kineosporiales</taxon>
        <taxon>Kineosporiaceae</taxon>
        <taxon>Kineosporia</taxon>
    </lineage>
</organism>
<dbReference type="Pfam" id="PF22551">
    <property type="entry name" value="TY-Chap1"/>
    <property type="match status" value="1"/>
</dbReference>
<keyword evidence="3" id="KW-1185">Reference proteome</keyword>
<protein>
    <recommendedName>
        <fullName evidence="1">TY-Chap central domain-containing protein</fullName>
    </recommendedName>
</protein>
<feature type="domain" description="TY-Chap central" evidence="1">
    <location>
        <begin position="25"/>
        <end position="114"/>
    </location>
</feature>
<dbReference type="InterPro" id="IPR054343">
    <property type="entry name" value="TY-Chap_M"/>
</dbReference>
<name>A0ABT9NWM2_9ACTN</name>